<gene>
    <name evidence="1" type="ORF">OPT61_g8825</name>
</gene>
<evidence type="ECO:0000313" key="2">
    <source>
        <dbReference type="Proteomes" id="UP001153331"/>
    </source>
</evidence>
<protein>
    <submittedName>
        <fullName evidence="1">Uncharacterized protein</fullName>
    </submittedName>
</protein>
<proteinExistence type="predicted"/>
<reference evidence="1" key="1">
    <citation type="submission" date="2022-11" db="EMBL/GenBank/DDBJ databases">
        <title>Genome Sequence of Boeremia exigua.</title>
        <authorList>
            <person name="Buettner E."/>
        </authorList>
    </citation>
    <scope>NUCLEOTIDE SEQUENCE</scope>
    <source>
        <strain evidence="1">CU02</strain>
    </source>
</reference>
<name>A0ACC2HWK5_9PLEO</name>
<evidence type="ECO:0000313" key="1">
    <source>
        <dbReference type="EMBL" id="KAJ8107496.1"/>
    </source>
</evidence>
<sequence length="169" mass="18331">MKRSYSVPNVSDTAGDFSDPNQVFKKLRAAVSSYTYRQSPEDHPLRSTAKTAYTIDGGLSSEEDRCACLSSAAQPKVAIDMISVSNNDTASQNIDVRCPQTSEFEFGLVALPTLNVSSISSGVSFNRPNAVELVLETAYKVAQDVELKSQHAVEQEHNKDAAPLFALPM</sequence>
<comment type="caution">
    <text evidence="1">The sequence shown here is derived from an EMBL/GenBank/DDBJ whole genome shotgun (WGS) entry which is preliminary data.</text>
</comment>
<accession>A0ACC2HWK5</accession>
<dbReference type="EMBL" id="JAPHNI010000916">
    <property type="protein sequence ID" value="KAJ8107496.1"/>
    <property type="molecule type" value="Genomic_DNA"/>
</dbReference>
<keyword evidence="2" id="KW-1185">Reference proteome</keyword>
<dbReference type="Proteomes" id="UP001153331">
    <property type="component" value="Unassembled WGS sequence"/>
</dbReference>
<organism evidence="1 2">
    <name type="scientific">Boeremia exigua</name>
    <dbReference type="NCBI Taxonomy" id="749465"/>
    <lineage>
        <taxon>Eukaryota</taxon>
        <taxon>Fungi</taxon>
        <taxon>Dikarya</taxon>
        <taxon>Ascomycota</taxon>
        <taxon>Pezizomycotina</taxon>
        <taxon>Dothideomycetes</taxon>
        <taxon>Pleosporomycetidae</taxon>
        <taxon>Pleosporales</taxon>
        <taxon>Pleosporineae</taxon>
        <taxon>Didymellaceae</taxon>
        <taxon>Boeremia</taxon>
    </lineage>
</organism>